<accession>X0UG77</accession>
<dbReference type="AlphaFoldDB" id="X0UG77"/>
<organism evidence="1">
    <name type="scientific">marine sediment metagenome</name>
    <dbReference type="NCBI Taxonomy" id="412755"/>
    <lineage>
        <taxon>unclassified sequences</taxon>
        <taxon>metagenomes</taxon>
        <taxon>ecological metagenomes</taxon>
    </lineage>
</organism>
<reference evidence="1" key="1">
    <citation type="journal article" date="2014" name="Front. Microbiol.">
        <title>High frequency of phylogenetically diverse reductive dehalogenase-homologous genes in deep subseafloor sedimentary metagenomes.</title>
        <authorList>
            <person name="Kawai M."/>
            <person name="Futagami T."/>
            <person name="Toyoda A."/>
            <person name="Takaki Y."/>
            <person name="Nishi S."/>
            <person name="Hori S."/>
            <person name="Arai W."/>
            <person name="Tsubouchi T."/>
            <person name="Morono Y."/>
            <person name="Uchiyama I."/>
            <person name="Ito T."/>
            <person name="Fujiyama A."/>
            <person name="Inagaki F."/>
            <person name="Takami H."/>
        </authorList>
    </citation>
    <scope>NUCLEOTIDE SEQUENCE</scope>
    <source>
        <strain evidence="1">Expedition CK06-06</strain>
    </source>
</reference>
<gene>
    <name evidence="1" type="ORF">S01H1_20431</name>
</gene>
<protein>
    <submittedName>
        <fullName evidence="1">Uncharacterized protein</fullName>
    </submittedName>
</protein>
<dbReference type="EMBL" id="BARS01011179">
    <property type="protein sequence ID" value="GAF99407.1"/>
    <property type="molecule type" value="Genomic_DNA"/>
</dbReference>
<proteinExistence type="predicted"/>
<comment type="caution">
    <text evidence="1">The sequence shown here is derived from an EMBL/GenBank/DDBJ whole genome shotgun (WGS) entry which is preliminary data.</text>
</comment>
<name>X0UG77_9ZZZZ</name>
<evidence type="ECO:0000313" key="1">
    <source>
        <dbReference type="EMBL" id="GAF99407.1"/>
    </source>
</evidence>
<sequence>MGTLQRVLSLPFALRRFRVKGARAQLQEQKAEERHRRIAEEPHYSRRFRLEKECSNYRSIHFPR</sequence>